<dbReference type="Pfam" id="PF07883">
    <property type="entry name" value="Cupin_2"/>
    <property type="match status" value="1"/>
</dbReference>
<dbReference type="EMBL" id="JAHLFP010000045">
    <property type="protein sequence ID" value="MBU3806314.1"/>
    <property type="molecule type" value="Genomic_DNA"/>
</dbReference>
<dbReference type="SUPFAM" id="SSF51182">
    <property type="entry name" value="RmlC-like cupins"/>
    <property type="match status" value="1"/>
</dbReference>
<dbReference type="Gene3D" id="2.60.120.10">
    <property type="entry name" value="Jelly Rolls"/>
    <property type="match status" value="1"/>
</dbReference>
<evidence type="ECO:0000259" key="1">
    <source>
        <dbReference type="Pfam" id="PF07883"/>
    </source>
</evidence>
<dbReference type="AlphaFoldDB" id="A0A948T3B0"/>
<dbReference type="PANTHER" id="PTHR37694">
    <property type="entry name" value="SLR8022 PROTEIN"/>
    <property type="match status" value="1"/>
</dbReference>
<gene>
    <name evidence="2" type="ORF">H9882_05420</name>
</gene>
<comment type="caution">
    <text evidence="2">The sequence shown here is derived from an EMBL/GenBank/DDBJ whole genome shotgun (WGS) entry which is preliminary data.</text>
</comment>
<dbReference type="PANTHER" id="PTHR37694:SF1">
    <property type="entry name" value="SLR8022 PROTEIN"/>
    <property type="match status" value="1"/>
</dbReference>
<sequence>MNCPVEAGKVFSLSNLLPYKEGQINQQLLVNNESVRLALMSFDEGCALSEHTAPGQAFVFALEGKGVIGYEGTEYPIQAGENFQFAKGAKHWVKADGKFKMALLLIFE</sequence>
<dbReference type="CDD" id="cd02230">
    <property type="entry name" value="cupin_HP0902-like"/>
    <property type="match status" value="1"/>
</dbReference>
<reference evidence="2" key="1">
    <citation type="journal article" date="2021" name="PeerJ">
        <title>Extensive microbial diversity within the chicken gut microbiome revealed by metagenomics and culture.</title>
        <authorList>
            <person name="Gilroy R."/>
            <person name="Ravi A."/>
            <person name="Getino M."/>
            <person name="Pursley I."/>
            <person name="Horton D.L."/>
            <person name="Alikhan N.F."/>
            <person name="Baker D."/>
            <person name="Gharbi K."/>
            <person name="Hall N."/>
            <person name="Watson M."/>
            <person name="Adriaenssens E.M."/>
            <person name="Foster-Nyarko E."/>
            <person name="Jarju S."/>
            <person name="Secka A."/>
            <person name="Antonio M."/>
            <person name="Oren A."/>
            <person name="Chaudhuri R.R."/>
            <person name="La Ragione R."/>
            <person name="Hildebrand F."/>
            <person name="Pallen M.J."/>
        </authorList>
    </citation>
    <scope>NUCLEOTIDE SEQUENCE</scope>
    <source>
        <strain evidence="2">B5_2728</strain>
    </source>
</reference>
<organism evidence="2 3">
    <name type="scientific">Candidatus Allofournierella pullistercoris</name>
    <dbReference type="NCBI Taxonomy" id="2838597"/>
    <lineage>
        <taxon>Bacteria</taxon>
        <taxon>Bacillati</taxon>
        <taxon>Bacillota</taxon>
        <taxon>Clostridia</taxon>
        <taxon>Eubacteriales</taxon>
        <taxon>Oscillospiraceae</taxon>
        <taxon>Allofournierella</taxon>
    </lineage>
</organism>
<accession>A0A948T3B0</accession>
<name>A0A948T3B0_9FIRM</name>
<protein>
    <submittedName>
        <fullName evidence="2">Cupin domain-containing protein</fullName>
    </submittedName>
</protein>
<evidence type="ECO:0000313" key="2">
    <source>
        <dbReference type="EMBL" id="MBU3806314.1"/>
    </source>
</evidence>
<dbReference type="Proteomes" id="UP000713596">
    <property type="component" value="Unassembled WGS sequence"/>
</dbReference>
<dbReference type="InterPro" id="IPR013096">
    <property type="entry name" value="Cupin_2"/>
</dbReference>
<dbReference type="InterPro" id="IPR014710">
    <property type="entry name" value="RmlC-like_jellyroll"/>
</dbReference>
<reference evidence="2" key="2">
    <citation type="submission" date="2021-04" db="EMBL/GenBank/DDBJ databases">
        <authorList>
            <person name="Gilroy R."/>
        </authorList>
    </citation>
    <scope>NUCLEOTIDE SEQUENCE</scope>
    <source>
        <strain evidence="2">B5_2728</strain>
    </source>
</reference>
<dbReference type="InterPro" id="IPR011051">
    <property type="entry name" value="RmlC_Cupin_sf"/>
</dbReference>
<feature type="domain" description="Cupin type-2" evidence="1">
    <location>
        <begin position="39"/>
        <end position="107"/>
    </location>
</feature>
<proteinExistence type="predicted"/>
<evidence type="ECO:0000313" key="3">
    <source>
        <dbReference type="Proteomes" id="UP000713596"/>
    </source>
</evidence>